<dbReference type="EMBL" id="JABFCS010000001">
    <property type="protein sequence ID" value="NNU42205.1"/>
    <property type="molecule type" value="Genomic_DNA"/>
</dbReference>
<organism evidence="5 6">
    <name type="scientific">Ramlibacter montanisoli</name>
    <dbReference type="NCBI Taxonomy" id="2732512"/>
    <lineage>
        <taxon>Bacteria</taxon>
        <taxon>Pseudomonadati</taxon>
        <taxon>Pseudomonadota</taxon>
        <taxon>Betaproteobacteria</taxon>
        <taxon>Burkholderiales</taxon>
        <taxon>Comamonadaceae</taxon>
        <taxon>Ramlibacter</taxon>
    </lineage>
</organism>
<sequence length="205" mass="20509">MSALSRTLLILGAGGHGRVVADAAIAQGWKRIVVSDRDPARVGQQLLAGVAVLPLDEAVAQSDAVHVAIGSAAAREREAKAIGLPLATVTHPRASVSTHAEVGAGCLLTAQCVVAPGARLGTGVIVNHGAVVDHDVQVGDFTHVAPLVALGGAARIGSRVLLGSGSKVLPGVRIADDIVVGAGAVVRGNLEVPGVYAGVPARRVR</sequence>
<dbReference type="AlphaFoldDB" id="A0A849KAY9"/>
<gene>
    <name evidence="5" type="ORF">HK415_02100</name>
</gene>
<feature type="active site" description="Proton acceptor" evidence="2">
    <location>
        <position position="134"/>
    </location>
</feature>
<accession>A0A849KAY9</accession>
<dbReference type="InterPro" id="IPR001451">
    <property type="entry name" value="Hexapep"/>
</dbReference>
<reference evidence="5 6" key="1">
    <citation type="submission" date="2020-05" db="EMBL/GenBank/DDBJ databases">
        <authorList>
            <person name="Khan S.A."/>
            <person name="Jeon C.O."/>
            <person name="Chun B.H."/>
        </authorList>
    </citation>
    <scope>NUCLEOTIDE SEQUENCE [LARGE SCALE GENOMIC DNA]</scope>
    <source>
        <strain evidence="5 6">B156</strain>
    </source>
</reference>
<dbReference type="PANTHER" id="PTHR43300:SF7">
    <property type="entry name" value="UDP-N-ACETYLBACILLOSAMINE N-ACETYLTRANSFERASE"/>
    <property type="match status" value="1"/>
</dbReference>
<evidence type="ECO:0000256" key="2">
    <source>
        <dbReference type="PIRSR" id="PIRSR620019-1"/>
    </source>
</evidence>
<dbReference type="InterPro" id="IPR020019">
    <property type="entry name" value="AcTrfase_PglD-like"/>
</dbReference>
<keyword evidence="6" id="KW-1185">Reference proteome</keyword>
<comment type="caution">
    <text evidence="5">The sequence shown here is derived from an EMBL/GenBank/DDBJ whole genome shotgun (WGS) entry which is preliminary data.</text>
</comment>
<evidence type="ECO:0000259" key="4">
    <source>
        <dbReference type="Pfam" id="PF17836"/>
    </source>
</evidence>
<feature type="site" description="Increases basicity of active site His" evidence="2">
    <location>
        <position position="135"/>
    </location>
</feature>
<dbReference type="InterPro" id="IPR050179">
    <property type="entry name" value="Trans_hexapeptide_repeat"/>
</dbReference>
<evidence type="ECO:0000313" key="5">
    <source>
        <dbReference type="EMBL" id="NNU42205.1"/>
    </source>
</evidence>
<dbReference type="Gene3D" id="3.40.50.20">
    <property type="match status" value="1"/>
</dbReference>
<comment type="similarity">
    <text evidence="1">Belongs to the transferase hexapeptide repeat family.</text>
</comment>
<evidence type="ECO:0000256" key="3">
    <source>
        <dbReference type="PIRSR" id="PIRSR620019-2"/>
    </source>
</evidence>
<evidence type="ECO:0000313" key="6">
    <source>
        <dbReference type="Proteomes" id="UP000552954"/>
    </source>
</evidence>
<proteinExistence type="inferred from homology"/>
<dbReference type="InterPro" id="IPR011004">
    <property type="entry name" value="Trimer_LpxA-like_sf"/>
</dbReference>
<dbReference type="SUPFAM" id="SSF51161">
    <property type="entry name" value="Trimeric LpxA-like enzymes"/>
    <property type="match status" value="1"/>
</dbReference>
<evidence type="ECO:0000256" key="1">
    <source>
        <dbReference type="ARBA" id="ARBA00007274"/>
    </source>
</evidence>
<protein>
    <submittedName>
        <fullName evidence="5">NeuD/PglB/VioB family sugar acetyltransferase</fullName>
    </submittedName>
</protein>
<dbReference type="Pfam" id="PF00132">
    <property type="entry name" value="Hexapep"/>
    <property type="match status" value="1"/>
</dbReference>
<dbReference type="PANTHER" id="PTHR43300">
    <property type="entry name" value="ACETYLTRANSFERASE"/>
    <property type="match status" value="1"/>
</dbReference>
<feature type="domain" description="PglD N-terminal" evidence="4">
    <location>
        <begin position="8"/>
        <end position="79"/>
    </location>
</feature>
<dbReference type="InterPro" id="IPR041561">
    <property type="entry name" value="PglD_N"/>
</dbReference>
<name>A0A849KAY9_9BURK</name>
<dbReference type="Proteomes" id="UP000552954">
    <property type="component" value="Unassembled WGS sequence"/>
</dbReference>
<keyword evidence="5" id="KW-0808">Transferase</keyword>
<dbReference type="NCBIfam" id="TIGR03570">
    <property type="entry name" value="NeuD_NnaD"/>
    <property type="match status" value="1"/>
</dbReference>
<reference evidence="5 6" key="2">
    <citation type="submission" date="2020-06" db="EMBL/GenBank/DDBJ databases">
        <title>Ramlibacter rhizophilus sp. nov., isolated from rhizosphere soil of national flower Mugunghwa from South Korea.</title>
        <authorList>
            <person name="Zheng-Fei Y."/>
            <person name="Huan T."/>
        </authorList>
    </citation>
    <scope>NUCLEOTIDE SEQUENCE [LARGE SCALE GENOMIC DNA]</scope>
    <source>
        <strain evidence="5 6">B156</strain>
    </source>
</reference>
<feature type="binding site" evidence="3">
    <location>
        <position position="70"/>
    </location>
    <ligand>
        <name>substrate</name>
    </ligand>
</feature>
<feature type="binding site" evidence="3">
    <location>
        <position position="143"/>
    </location>
    <ligand>
        <name>acetyl-CoA</name>
        <dbReference type="ChEBI" id="CHEBI:57288"/>
    </ligand>
</feature>
<dbReference type="RefSeq" id="WP_171556586.1">
    <property type="nucleotide sequence ID" value="NZ_JABFCS010000001.1"/>
</dbReference>
<dbReference type="CDD" id="cd03360">
    <property type="entry name" value="LbH_AT_putative"/>
    <property type="match status" value="1"/>
</dbReference>
<dbReference type="GO" id="GO:0016740">
    <property type="term" value="F:transferase activity"/>
    <property type="evidence" value="ECO:0007669"/>
    <property type="project" value="UniProtKB-KW"/>
</dbReference>
<dbReference type="Pfam" id="PF17836">
    <property type="entry name" value="PglD_N"/>
    <property type="match status" value="1"/>
</dbReference>
<dbReference type="Gene3D" id="2.160.10.10">
    <property type="entry name" value="Hexapeptide repeat proteins"/>
    <property type="match status" value="1"/>
</dbReference>
<dbReference type="Pfam" id="PF14602">
    <property type="entry name" value="Hexapep_2"/>
    <property type="match status" value="1"/>
</dbReference>